<feature type="domain" description="NAD-dependent epimerase/dehydratase" evidence="3">
    <location>
        <begin position="4"/>
        <end position="223"/>
    </location>
</feature>
<accession>U4KA83</accession>
<dbReference type="PATRIC" id="fig|1260221.3.peg.3454"/>
<evidence type="ECO:0000313" key="4">
    <source>
        <dbReference type="EMBL" id="CCO59607.1"/>
    </source>
</evidence>
<dbReference type="SUPFAM" id="SSF51735">
    <property type="entry name" value="NAD(P)-binding Rossmann-fold domains"/>
    <property type="match status" value="1"/>
</dbReference>
<dbReference type="STRING" id="28173.VIBNI_A3635"/>
<dbReference type="EC" id="5.1.3.2" evidence="4"/>
<proteinExistence type="inferred from homology"/>
<comment type="pathway">
    <text evidence="1">Bacterial outer membrane biogenesis; LPS O-antigen biosynthesis.</text>
</comment>
<gene>
    <name evidence="4" type="primary">galE</name>
    <name evidence="4" type="ORF">VIBNI_A3635</name>
</gene>
<name>U4KA83_9VIBR</name>
<evidence type="ECO:0000256" key="2">
    <source>
        <dbReference type="ARBA" id="ARBA00007637"/>
    </source>
</evidence>
<dbReference type="OrthoDB" id="9801056at2"/>
<dbReference type="GO" id="GO:0003978">
    <property type="term" value="F:UDP-glucose 4-epimerase activity"/>
    <property type="evidence" value="ECO:0007669"/>
    <property type="project" value="UniProtKB-EC"/>
</dbReference>
<dbReference type="InterPro" id="IPR001509">
    <property type="entry name" value="Epimerase_deHydtase"/>
</dbReference>
<dbReference type="Proteomes" id="UP000016895">
    <property type="component" value="Chromosome 1"/>
</dbReference>
<dbReference type="InterPro" id="IPR036291">
    <property type="entry name" value="NAD(P)-bd_dom_sf"/>
</dbReference>
<dbReference type="Pfam" id="PF01370">
    <property type="entry name" value="Epimerase"/>
    <property type="match status" value="1"/>
</dbReference>
<reference evidence="4 5" key="1">
    <citation type="journal article" date="2013" name="ISME J.">
        <title>Comparative genomics of pathogenic lineages of Vibrio nigripulchritudo identifies virulence-associated traits.</title>
        <authorList>
            <person name="Goudenege D."/>
            <person name="Labreuche Y."/>
            <person name="Krin E."/>
            <person name="Ansquer D."/>
            <person name="Mangenot S."/>
            <person name="Calteau A."/>
            <person name="Medigue C."/>
            <person name="Mazel D."/>
            <person name="Polz M.F."/>
            <person name="Le Roux F."/>
        </authorList>
    </citation>
    <scope>NUCLEOTIDE SEQUENCE [LARGE SCALE GENOMIC DNA]</scope>
    <source>
        <strain evidence="5">SnF1</strain>
    </source>
</reference>
<dbReference type="Gene3D" id="3.40.50.720">
    <property type="entry name" value="NAD(P)-binding Rossmann-like Domain"/>
    <property type="match status" value="1"/>
</dbReference>
<sequence>MKLLVTGGTGFVGSQVCQQALYEGWEVACQHRNHPPKQDKIELFKLEVGSATDWSESLRGVDCIVHCAARVHQMHDEYTNPLDAYREVNTKGTTNLALQAAQAGVKRLIFLSSVKVNGESTEVGKPFTSKVEGAPSDPYGLSKFEAEKELHVIAKKTGLEIVIIRPPLVYGPGVKANFLTLLKVVKLGLPLPLGSIKNTRSLVFIENLVDLILECAVNPDAKGHTFLASDEKSVSTPELLKCIAASMSKRYWVIPFPSAMLKLTASLVGKSDIVERLAGNLEVDPTQTFDVLSWKPPVSFEDGIKKTVNQFVLEQ</sequence>
<dbReference type="CDD" id="cd05232">
    <property type="entry name" value="UDP_G4E_4_SDR_e"/>
    <property type="match status" value="1"/>
</dbReference>
<dbReference type="AlphaFoldDB" id="U4KA83"/>
<keyword evidence="4" id="KW-0413">Isomerase</keyword>
<dbReference type="EMBL" id="FO203526">
    <property type="protein sequence ID" value="CCO59607.1"/>
    <property type="molecule type" value="Genomic_DNA"/>
</dbReference>
<keyword evidence="5" id="KW-1185">Reference proteome</keyword>
<comment type="similarity">
    <text evidence="2">Belongs to the NAD(P)-dependent epimerase/dehydratase family.</text>
</comment>
<dbReference type="RefSeq" id="WP_022552005.1">
    <property type="nucleotide sequence ID" value="NC_022528.1"/>
</dbReference>
<evidence type="ECO:0000259" key="3">
    <source>
        <dbReference type="Pfam" id="PF01370"/>
    </source>
</evidence>
<organism evidence="4 5">
    <name type="scientific">Vibrio nigripulchritudo</name>
    <dbReference type="NCBI Taxonomy" id="28173"/>
    <lineage>
        <taxon>Bacteria</taxon>
        <taxon>Pseudomonadati</taxon>
        <taxon>Pseudomonadota</taxon>
        <taxon>Gammaproteobacteria</taxon>
        <taxon>Vibrionales</taxon>
        <taxon>Vibrionaceae</taxon>
        <taxon>Vibrio</taxon>
    </lineage>
</organism>
<dbReference type="KEGG" id="vni:VIBNI_A3635"/>
<dbReference type="PANTHER" id="PTHR43000">
    <property type="entry name" value="DTDP-D-GLUCOSE 4,6-DEHYDRATASE-RELATED"/>
    <property type="match status" value="1"/>
</dbReference>
<evidence type="ECO:0000256" key="1">
    <source>
        <dbReference type="ARBA" id="ARBA00005125"/>
    </source>
</evidence>
<evidence type="ECO:0000313" key="5">
    <source>
        <dbReference type="Proteomes" id="UP000016895"/>
    </source>
</evidence>
<protein>
    <submittedName>
        <fullName evidence="4">UDP-glucose 4-epimerase</fullName>
        <ecNumber evidence="4">5.1.3.2</ecNumber>
    </submittedName>
</protein>